<evidence type="ECO:0000313" key="7">
    <source>
        <dbReference type="Proteomes" id="UP000613030"/>
    </source>
</evidence>
<dbReference type="SUPFAM" id="SSF88946">
    <property type="entry name" value="Sigma2 domain of RNA polymerase sigma factors"/>
    <property type="match status" value="1"/>
</dbReference>
<evidence type="ECO:0000313" key="6">
    <source>
        <dbReference type="EMBL" id="MBL0743039.1"/>
    </source>
</evidence>
<keyword evidence="2" id="KW-0805">Transcription regulation</keyword>
<dbReference type="InterPro" id="IPR036388">
    <property type="entry name" value="WH-like_DNA-bd_sf"/>
</dbReference>
<dbReference type="SUPFAM" id="SSF88659">
    <property type="entry name" value="Sigma3 and sigma4 domains of RNA polymerase sigma factors"/>
    <property type="match status" value="1"/>
</dbReference>
<dbReference type="CDD" id="cd06171">
    <property type="entry name" value="Sigma70_r4"/>
    <property type="match status" value="1"/>
</dbReference>
<dbReference type="InterPro" id="IPR014284">
    <property type="entry name" value="RNA_pol_sigma-70_dom"/>
</dbReference>
<dbReference type="Gene3D" id="1.10.10.10">
    <property type="entry name" value="Winged helix-like DNA-binding domain superfamily/Winged helix DNA-binding domain"/>
    <property type="match status" value="1"/>
</dbReference>
<comment type="caution">
    <text evidence="6">The sequence shown here is derived from an EMBL/GenBank/DDBJ whole genome shotgun (WGS) entry which is preliminary data.</text>
</comment>
<dbReference type="Proteomes" id="UP000613030">
    <property type="component" value="Unassembled WGS sequence"/>
</dbReference>
<keyword evidence="3" id="KW-0731">Sigma factor</keyword>
<dbReference type="NCBIfam" id="TIGR02937">
    <property type="entry name" value="sigma70-ECF"/>
    <property type="match status" value="1"/>
</dbReference>
<accession>A0ABS1KU97</accession>
<dbReference type="PANTHER" id="PTHR43133">
    <property type="entry name" value="RNA POLYMERASE ECF-TYPE SIGMA FACTO"/>
    <property type="match status" value="1"/>
</dbReference>
<evidence type="ECO:0000256" key="2">
    <source>
        <dbReference type="ARBA" id="ARBA00023015"/>
    </source>
</evidence>
<organism evidence="6 7">
    <name type="scientific">Chryseolinea lacunae</name>
    <dbReference type="NCBI Taxonomy" id="2801331"/>
    <lineage>
        <taxon>Bacteria</taxon>
        <taxon>Pseudomonadati</taxon>
        <taxon>Bacteroidota</taxon>
        <taxon>Cytophagia</taxon>
        <taxon>Cytophagales</taxon>
        <taxon>Fulvivirgaceae</taxon>
        <taxon>Chryseolinea</taxon>
    </lineage>
</organism>
<protein>
    <submittedName>
        <fullName evidence="6">Sigma-70 family RNA polymerase sigma factor</fullName>
    </submittedName>
</protein>
<dbReference type="PANTHER" id="PTHR43133:SF46">
    <property type="entry name" value="RNA POLYMERASE SIGMA-70 FACTOR ECF SUBFAMILY"/>
    <property type="match status" value="1"/>
</dbReference>
<evidence type="ECO:0000256" key="3">
    <source>
        <dbReference type="ARBA" id="ARBA00023082"/>
    </source>
</evidence>
<gene>
    <name evidence="6" type="ORF">JI741_17550</name>
</gene>
<name>A0ABS1KU97_9BACT</name>
<dbReference type="InterPro" id="IPR039425">
    <property type="entry name" value="RNA_pol_sigma-70-like"/>
</dbReference>
<dbReference type="InterPro" id="IPR013249">
    <property type="entry name" value="RNA_pol_sigma70_r4_t2"/>
</dbReference>
<keyword evidence="4" id="KW-0804">Transcription</keyword>
<sequence>MHSMFDEDESLWLKIKSGDRESLEMLYRKLFGMLYRYGTKFTSSKLVKDAIHDMFLDIWNYREKLQPTTSVRYYLFTTLKRRIVLNNQNHRRFSTFNYKSDWISVAADSSHEEIIIESECDDARTRKLRKYMQDLPPRQYEALLMKFYNKLSYREIADKLDVNEQSARNLVQRGLELLRKYSQITLLGLILLCRTIDKVW</sequence>
<dbReference type="RefSeq" id="WP_202011898.1">
    <property type="nucleotide sequence ID" value="NZ_JAERRB010000005.1"/>
</dbReference>
<reference evidence="6 7" key="1">
    <citation type="submission" date="2021-01" db="EMBL/GenBank/DDBJ databases">
        <title>Chryseolinea sp. Jin1 Genome sequencing and assembly.</title>
        <authorList>
            <person name="Kim I."/>
        </authorList>
    </citation>
    <scope>NUCLEOTIDE SEQUENCE [LARGE SCALE GENOMIC DNA]</scope>
    <source>
        <strain evidence="6 7">Jin1</strain>
    </source>
</reference>
<evidence type="ECO:0000256" key="1">
    <source>
        <dbReference type="ARBA" id="ARBA00010641"/>
    </source>
</evidence>
<comment type="similarity">
    <text evidence="1">Belongs to the sigma-70 factor family. ECF subfamily.</text>
</comment>
<dbReference type="EMBL" id="JAERRB010000005">
    <property type="protein sequence ID" value="MBL0743039.1"/>
    <property type="molecule type" value="Genomic_DNA"/>
</dbReference>
<evidence type="ECO:0000259" key="5">
    <source>
        <dbReference type="Pfam" id="PF08281"/>
    </source>
</evidence>
<dbReference type="InterPro" id="IPR013324">
    <property type="entry name" value="RNA_pol_sigma_r3/r4-like"/>
</dbReference>
<dbReference type="Gene3D" id="1.10.1740.10">
    <property type="match status" value="1"/>
</dbReference>
<evidence type="ECO:0000256" key="4">
    <source>
        <dbReference type="ARBA" id="ARBA00023163"/>
    </source>
</evidence>
<dbReference type="InterPro" id="IPR013325">
    <property type="entry name" value="RNA_pol_sigma_r2"/>
</dbReference>
<dbReference type="Pfam" id="PF08281">
    <property type="entry name" value="Sigma70_r4_2"/>
    <property type="match status" value="1"/>
</dbReference>
<keyword evidence="7" id="KW-1185">Reference proteome</keyword>
<proteinExistence type="inferred from homology"/>
<feature type="domain" description="RNA polymerase sigma factor 70 region 4 type 2" evidence="5">
    <location>
        <begin position="126"/>
        <end position="178"/>
    </location>
</feature>